<evidence type="ECO:0000256" key="1">
    <source>
        <dbReference type="SAM" id="MobiDB-lite"/>
    </source>
</evidence>
<feature type="domain" description="DUF1996" evidence="2">
    <location>
        <begin position="93"/>
        <end position="285"/>
    </location>
</feature>
<dbReference type="InterPro" id="IPR018535">
    <property type="entry name" value="DUF1996"/>
</dbReference>
<dbReference type="Pfam" id="PF09362">
    <property type="entry name" value="DUF1996"/>
    <property type="match status" value="1"/>
</dbReference>
<sequence>MVWVAVFTLVTTTGLWWVLRGNTAATSSPPDAAAAAPAAHQHEGQPAASDYVDILSVPAGRQAPQAGPNASTGSYRHDCGRNENGFYNPDNFIVVPGKQSGAHHMHDYLGNQSVDWRTTDESLAAATETSCRLGDLSSYFWPVLRDITQTGTDAAQVGGGKDGNHGRILPLAEARMEFLGNAQAKVVPMPLFLRLFTGNAKAITSKLKDARSQWGCAGFKDRYTEKYPLCPDGAVQRVIEYPSCWNGKDTRSNDVRSHTAFPDKDGRCPDGTRAVPKLVITLTYAAIPPGRSFALDAFPGEGRSPHTDHAGFANVMPEDLMALIVDCINDGRAC</sequence>
<evidence type="ECO:0000313" key="4">
    <source>
        <dbReference type="Proteomes" id="UP000642070"/>
    </source>
</evidence>
<feature type="region of interest" description="Disordered" evidence="1">
    <location>
        <begin position="27"/>
        <end position="47"/>
    </location>
</feature>
<keyword evidence="4" id="KW-1185">Reference proteome</keyword>
<dbReference type="EMBL" id="BMPI01000048">
    <property type="protein sequence ID" value="GGM63482.1"/>
    <property type="molecule type" value="Genomic_DNA"/>
</dbReference>
<gene>
    <name evidence="3" type="ORF">GCM10007977_076380</name>
</gene>
<dbReference type="PANTHER" id="PTHR43662:SF3">
    <property type="entry name" value="DOMAIN PROTEIN, PUTATIVE (AFU_ORTHOLOGUE AFUA_6G11970)-RELATED"/>
    <property type="match status" value="1"/>
</dbReference>
<name>A0A917U981_9ACTN</name>
<reference evidence="3" key="2">
    <citation type="submission" date="2020-09" db="EMBL/GenBank/DDBJ databases">
        <authorList>
            <person name="Sun Q."/>
            <person name="Ohkuma M."/>
        </authorList>
    </citation>
    <scope>NUCLEOTIDE SEQUENCE</scope>
    <source>
        <strain evidence="3">JCM 19831</strain>
    </source>
</reference>
<reference evidence="3" key="1">
    <citation type="journal article" date="2014" name="Int. J. Syst. Evol. Microbiol.">
        <title>Complete genome sequence of Corynebacterium casei LMG S-19264T (=DSM 44701T), isolated from a smear-ripened cheese.</title>
        <authorList>
            <consortium name="US DOE Joint Genome Institute (JGI-PGF)"/>
            <person name="Walter F."/>
            <person name="Albersmeier A."/>
            <person name="Kalinowski J."/>
            <person name="Ruckert C."/>
        </authorList>
    </citation>
    <scope>NUCLEOTIDE SEQUENCE</scope>
    <source>
        <strain evidence="3">JCM 19831</strain>
    </source>
</reference>
<dbReference type="RefSeq" id="WP_190254918.1">
    <property type="nucleotide sequence ID" value="NZ_BMPI01000048.1"/>
</dbReference>
<accession>A0A917U981</accession>
<proteinExistence type="predicted"/>
<organism evidence="3 4">
    <name type="scientific">Dactylosporangium sucinum</name>
    <dbReference type="NCBI Taxonomy" id="1424081"/>
    <lineage>
        <taxon>Bacteria</taxon>
        <taxon>Bacillati</taxon>
        <taxon>Actinomycetota</taxon>
        <taxon>Actinomycetes</taxon>
        <taxon>Micromonosporales</taxon>
        <taxon>Micromonosporaceae</taxon>
        <taxon>Dactylosporangium</taxon>
    </lineage>
</organism>
<dbReference type="AlphaFoldDB" id="A0A917U981"/>
<comment type="caution">
    <text evidence="3">The sequence shown here is derived from an EMBL/GenBank/DDBJ whole genome shotgun (WGS) entry which is preliminary data.</text>
</comment>
<dbReference type="Proteomes" id="UP000642070">
    <property type="component" value="Unassembled WGS sequence"/>
</dbReference>
<dbReference type="PANTHER" id="PTHR43662">
    <property type="match status" value="1"/>
</dbReference>
<protein>
    <recommendedName>
        <fullName evidence="2">DUF1996 domain-containing protein</fullName>
    </recommendedName>
</protein>
<evidence type="ECO:0000259" key="2">
    <source>
        <dbReference type="Pfam" id="PF09362"/>
    </source>
</evidence>
<evidence type="ECO:0000313" key="3">
    <source>
        <dbReference type="EMBL" id="GGM63482.1"/>
    </source>
</evidence>